<evidence type="ECO:0000313" key="2">
    <source>
        <dbReference type="EMBL" id="MVZ97778.1"/>
    </source>
</evidence>
<evidence type="ECO:0000259" key="1">
    <source>
        <dbReference type="Pfam" id="PF09356"/>
    </source>
</evidence>
<dbReference type="NCBIfam" id="TIGR02218">
    <property type="entry name" value="phg_TIGR02218"/>
    <property type="match status" value="1"/>
</dbReference>
<name>A0A6I4M553_9SPHN</name>
<proteinExistence type="predicted"/>
<dbReference type="InterPro" id="IPR018964">
    <property type="entry name" value="Phage_phiJL001_Gp84_C"/>
</dbReference>
<evidence type="ECO:0000313" key="3">
    <source>
        <dbReference type="Proteomes" id="UP000471147"/>
    </source>
</evidence>
<dbReference type="EMBL" id="SDWJ01000002">
    <property type="protein sequence ID" value="MVZ97778.1"/>
    <property type="molecule type" value="Genomic_DNA"/>
</dbReference>
<dbReference type="AlphaFoldDB" id="A0A6I4M553"/>
<dbReference type="Pfam" id="PF09356">
    <property type="entry name" value="Phage_BR0599"/>
    <property type="match status" value="1"/>
</dbReference>
<gene>
    <name evidence="2" type="ORF">EUU23_08670</name>
</gene>
<dbReference type="Proteomes" id="UP000471147">
    <property type="component" value="Unassembled WGS sequence"/>
</dbReference>
<dbReference type="InterPro" id="IPR011928">
    <property type="entry name" value="Phage_phiJL001_Gp84"/>
</dbReference>
<sequence length="273" mass="29564">MADPFDAGVTSLVYGWRLERSDGVTLGFTSHDQNVVHDGVLLQASPGLKPTTVVESLGLENDGLDVHGALTSDAIRAEDLAAGRWDGAYLEIFLFDWQDLAAERRLLACGELGSISYSTDAFEAEFLGLKTVFDRAVAPQTSPSCRAGFCDAACGLNRQKYLHKCHLVRTEEQRLMVETAVPFAENIFAYGQLRVLGGDNCGRSFDIIGSGADYVELPRSQMGGIAPGTRVEIFEGCDKQIATCAVRFGNAVNFRGEPYLPGNDLLTRYPGAN</sequence>
<dbReference type="RefSeq" id="WP_160353763.1">
    <property type="nucleotide sequence ID" value="NZ_SDWJ01000002.1"/>
</dbReference>
<feature type="domain" description="Bacteriophage phiJL001 Gp84 C-terminal" evidence="1">
    <location>
        <begin position="187"/>
        <end position="264"/>
    </location>
</feature>
<accession>A0A6I4M553</accession>
<comment type="caution">
    <text evidence="2">The sequence shown here is derived from an EMBL/GenBank/DDBJ whole genome shotgun (WGS) entry which is preliminary data.</text>
</comment>
<protein>
    <submittedName>
        <fullName evidence="2">DUF2163 domain-containing protein</fullName>
    </submittedName>
</protein>
<dbReference type="Pfam" id="PF09931">
    <property type="entry name" value="Phage_phiJL001_Gp84_N"/>
    <property type="match status" value="1"/>
</dbReference>
<organism evidence="2 3">
    <name type="scientific">Sphingorhabdus profundilacus</name>
    <dbReference type="NCBI Taxonomy" id="2509718"/>
    <lineage>
        <taxon>Bacteria</taxon>
        <taxon>Pseudomonadati</taxon>
        <taxon>Pseudomonadota</taxon>
        <taxon>Alphaproteobacteria</taxon>
        <taxon>Sphingomonadales</taxon>
        <taxon>Sphingomonadaceae</taxon>
        <taxon>Sphingorhabdus</taxon>
    </lineage>
</organism>
<keyword evidence="3" id="KW-1185">Reference proteome</keyword>
<reference evidence="2 3" key="1">
    <citation type="submission" date="2019-01" db="EMBL/GenBank/DDBJ databases">
        <title>Sphingorhabdus lacus sp.nov., isolated from an oligotrophic freshwater lake.</title>
        <authorList>
            <person name="Park M."/>
        </authorList>
    </citation>
    <scope>NUCLEOTIDE SEQUENCE [LARGE SCALE GENOMIC DNA]</scope>
    <source>
        <strain evidence="2 3">IMCC26285</strain>
    </source>
</reference>
<dbReference type="OrthoDB" id="1633386at2"/>